<protein>
    <submittedName>
        <fullName evidence="2">Uncharacterized protein</fullName>
    </submittedName>
</protein>
<gene>
    <name evidence="2" type="ORF">BIW11_11563</name>
</gene>
<reference evidence="2 3" key="1">
    <citation type="journal article" date="2017" name="Gigascience">
        <title>Draft genome of the honey bee ectoparasitic mite, Tropilaelaps mercedesae, is shaped by the parasitic life history.</title>
        <authorList>
            <person name="Dong X."/>
            <person name="Armstrong S.D."/>
            <person name="Xia D."/>
            <person name="Makepeace B.L."/>
            <person name="Darby A.C."/>
            <person name="Kadowaki T."/>
        </authorList>
    </citation>
    <scope>NUCLEOTIDE SEQUENCE [LARGE SCALE GENOMIC DNA]</scope>
    <source>
        <strain evidence="2">Wuxi-XJTLU</strain>
    </source>
</reference>
<feature type="region of interest" description="Disordered" evidence="1">
    <location>
        <begin position="185"/>
        <end position="232"/>
    </location>
</feature>
<comment type="caution">
    <text evidence="2">The sequence shown here is derived from an EMBL/GenBank/DDBJ whole genome shotgun (WGS) entry which is preliminary data.</text>
</comment>
<dbReference type="InParanoid" id="A0A1V9XB12"/>
<feature type="non-terminal residue" evidence="2">
    <location>
        <position position="360"/>
    </location>
</feature>
<feature type="region of interest" description="Disordered" evidence="1">
    <location>
        <begin position="337"/>
        <end position="360"/>
    </location>
</feature>
<proteinExistence type="predicted"/>
<feature type="compositionally biased region" description="Low complexity" evidence="1">
    <location>
        <begin position="76"/>
        <end position="85"/>
    </location>
</feature>
<organism evidence="2 3">
    <name type="scientific">Tropilaelaps mercedesae</name>
    <dbReference type="NCBI Taxonomy" id="418985"/>
    <lineage>
        <taxon>Eukaryota</taxon>
        <taxon>Metazoa</taxon>
        <taxon>Ecdysozoa</taxon>
        <taxon>Arthropoda</taxon>
        <taxon>Chelicerata</taxon>
        <taxon>Arachnida</taxon>
        <taxon>Acari</taxon>
        <taxon>Parasitiformes</taxon>
        <taxon>Mesostigmata</taxon>
        <taxon>Gamasina</taxon>
        <taxon>Dermanyssoidea</taxon>
        <taxon>Laelapidae</taxon>
        <taxon>Tropilaelaps</taxon>
    </lineage>
</organism>
<evidence type="ECO:0000256" key="1">
    <source>
        <dbReference type="SAM" id="MobiDB-lite"/>
    </source>
</evidence>
<feature type="region of interest" description="Disordered" evidence="1">
    <location>
        <begin position="1"/>
        <end position="146"/>
    </location>
</feature>
<accession>A0A1V9XB12</accession>
<name>A0A1V9XB12_9ACAR</name>
<feature type="compositionally biased region" description="Low complexity" evidence="1">
    <location>
        <begin position="50"/>
        <end position="59"/>
    </location>
</feature>
<feature type="compositionally biased region" description="Pro residues" evidence="1">
    <location>
        <begin position="1"/>
        <end position="11"/>
    </location>
</feature>
<feature type="compositionally biased region" description="Low complexity" evidence="1">
    <location>
        <begin position="190"/>
        <end position="199"/>
    </location>
</feature>
<feature type="region of interest" description="Disordered" evidence="1">
    <location>
        <begin position="249"/>
        <end position="276"/>
    </location>
</feature>
<feature type="non-terminal residue" evidence="2">
    <location>
        <position position="1"/>
    </location>
</feature>
<dbReference type="EMBL" id="MNPL01017179">
    <property type="protein sequence ID" value="OQR70548.1"/>
    <property type="molecule type" value="Genomic_DNA"/>
</dbReference>
<feature type="compositionally biased region" description="Polar residues" evidence="1">
    <location>
        <begin position="262"/>
        <end position="274"/>
    </location>
</feature>
<dbReference type="Proteomes" id="UP000192247">
    <property type="component" value="Unassembled WGS sequence"/>
</dbReference>
<evidence type="ECO:0000313" key="3">
    <source>
        <dbReference type="Proteomes" id="UP000192247"/>
    </source>
</evidence>
<dbReference type="AlphaFoldDB" id="A0A1V9XB12"/>
<evidence type="ECO:0000313" key="2">
    <source>
        <dbReference type="EMBL" id="OQR70548.1"/>
    </source>
</evidence>
<keyword evidence="3" id="KW-1185">Reference proteome</keyword>
<sequence>NNPPPPPAPESPPKRSSSLTHRRQRQQQQERMQRRATGQMVDDRVGDLLGAAGVSAATSSGGGVGVPEGPEDDEISSNSIEESGTSRGGSSEGADRTGADDVGAGATPEDEFHPPPPPLPPKQKNTHKPLERSNASNPGGDEGPSLAATVIAVTGGSCGVSSVGYALEGTSNGIALERVGATPLVTSCDSSSSSSSSSSTDDGVLEAQPGLDNEGPEEEMDTNRGRPGDVVGTLAGNVAHLSLEHCSFPPLPTVPQEDRRPSSGSVGSNHTGCGSNPEDPLYSGSCRDQAEMSAASCLMGVNPVVSCELSCSPSTGLMQGIGNFHEFDSTTGDSLVSANSLTPLGSAAPQSLHGPTQQNN</sequence>